<name>A0A8J9YB27_9NEOP</name>
<dbReference type="AlphaFoldDB" id="A0A8J9YB27"/>
<proteinExistence type="predicted"/>
<feature type="non-terminal residue" evidence="1">
    <location>
        <position position="83"/>
    </location>
</feature>
<gene>
    <name evidence="1" type="ORF">BINO364_LOCUS6145</name>
</gene>
<reference evidence="1" key="1">
    <citation type="submission" date="2021-12" db="EMBL/GenBank/DDBJ databases">
        <authorList>
            <person name="Martin H S."/>
        </authorList>
    </citation>
    <scope>NUCLEOTIDE SEQUENCE</scope>
</reference>
<sequence length="83" mass="9755">MRCKVKESNTSLDNMRKPAQQTTYLYYVRKKQATTAACELYSLSQARRSHSVIAFHFSRTGWRLIQRMTVNSDLVHYRTVLVL</sequence>
<dbReference type="EMBL" id="OV170234">
    <property type="protein sequence ID" value="CAH0719850.1"/>
    <property type="molecule type" value="Genomic_DNA"/>
</dbReference>
<dbReference type="Proteomes" id="UP000838878">
    <property type="component" value="Chromosome 14"/>
</dbReference>
<protein>
    <submittedName>
        <fullName evidence="1">Uncharacterized protein</fullName>
    </submittedName>
</protein>
<accession>A0A8J9YB27</accession>
<keyword evidence="2" id="KW-1185">Reference proteome</keyword>
<organism evidence="1 2">
    <name type="scientific">Brenthis ino</name>
    <name type="common">lesser marbled fritillary</name>
    <dbReference type="NCBI Taxonomy" id="405034"/>
    <lineage>
        <taxon>Eukaryota</taxon>
        <taxon>Metazoa</taxon>
        <taxon>Ecdysozoa</taxon>
        <taxon>Arthropoda</taxon>
        <taxon>Hexapoda</taxon>
        <taxon>Insecta</taxon>
        <taxon>Pterygota</taxon>
        <taxon>Neoptera</taxon>
        <taxon>Endopterygota</taxon>
        <taxon>Lepidoptera</taxon>
        <taxon>Glossata</taxon>
        <taxon>Ditrysia</taxon>
        <taxon>Papilionoidea</taxon>
        <taxon>Nymphalidae</taxon>
        <taxon>Heliconiinae</taxon>
        <taxon>Argynnini</taxon>
        <taxon>Brenthis</taxon>
    </lineage>
</organism>
<evidence type="ECO:0000313" key="1">
    <source>
        <dbReference type="EMBL" id="CAH0719850.1"/>
    </source>
</evidence>
<evidence type="ECO:0000313" key="2">
    <source>
        <dbReference type="Proteomes" id="UP000838878"/>
    </source>
</evidence>